<keyword evidence="2" id="KW-0238">DNA-binding</keyword>
<dbReference type="SUPFAM" id="SSF48008">
    <property type="entry name" value="GntR ligand-binding domain-like"/>
    <property type="match status" value="1"/>
</dbReference>
<accession>A0ABP5APW5</accession>
<evidence type="ECO:0000256" key="3">
    <source>
        <dbReference type="ARBA" id="ARBA00023163"/>
    </source>
</evidence>
<protein>
    <recommendedName>
        <fullName evidence="4">HTH gntR-type domain-containing protein</fullName>
    </recommendedName>
</protein>
<dbReference type="Pfam" id="PF07729">
    <property type="entry name" value="FCD"/>
    <property type="match status" value="1"/>
</dbReference>
<keyword evidence="1" id="KW-0805">Transcription regulation</keyword>
<dbReference type="Gene3D" id="1.10.10.10">
    <property type="entry name" value="Winged helix-like DNA-binding domain superfamily/Winged helix DNA-binding domain"/>
    <property type="match status" value="1"/>
</dbReference>
<sequence>MAGVRLAGERVSLKDLAYRSLRSAVVDLQLAPGETVTEEGLASGLGVSRSILRETMQQLHTDGLLVRLPNGRLRVSPTSVEEVHNLYIVRSALARVAVEEAVTRLTDDDLELLRDALDQFRTDSGIDDTSTLVRSGTRFHDLIFEIAGNPVTIAVMNVIQPRLDRYRHISVESIEGRPGRSLGELERVFAAFEAGDAAAAVEAMSAHIAESELAVVAALTTSEPDAETSTDDSVE</sequence>
<proteinExistence type="predicted"/>
<dbReference type="PROSITE" id="PS50949">
    <property type="entry name" value="HTH_GNTR"/>
    <property type="match status" value="1"/>
</dbReference>
<feature type="domain" description="HTH gntR-type" evidence="4">
    <location>
        <begin position="11"/>
        <end position="78"/>
    </location>
</feature>
<organism evidence="5 6">
    <name type="scientific">Microbacterium aoyamense</name>
    <dbReference type="NCBI Taxonomy" id="344166"/>
    <lineage>
        <taxon>Bacteria</taxon>
        <taxon>Bacillati</taxon>
        <taxon>Actinomycetota</taxon>
        <taxon>Actinomycetes</taxon>
        <taxon>Micrococcales</taxon>
        <taxon>Microbacteriaceae</taxon>
        <taxon>Microbacterium</taxon>
    </lineage>
</organism>
<dbReference type="InterPro" id="IPR011711">
    <property type="entry name" value="GntR_C"/>
</dbReference>
<keyword evidence="6" id="KW-1185">Reference proteome</keyword>
<evidence type="ECO:0000256" key="1">
    <source>
        <dbReference type="ARBA" id="ARBA00023015"/>
    </source>
</evidence>
<dbReference type="PANTHER" id="PTHR43537">
    <property type="entry name" value="TRANSCRIPTIONAL REGULATOR, GNTR FAMILY"/>
    <property type="match status" value="1"/>
</dbReference>
<evidence type="ECO:0000313" key="6">
    <source>
        <dbReference type="Proteomes" id="UP001501343"/>
    </source>
</evidence>
<dbReference type="Proteomes" id="UP001501343">
    <property type="component" value="Unassembled WGS sequence"/>
</dbReference>
<dbReference type="PANTHER" id="PTHR43537:SF5">
    <property type="entry name" value="UXU OPERON TRANSCRIPTIONAL REGULATOR"/>
    <property type="match status" value="1"/>
</dbReference>
<comment type="caution">
    <text evidence="5">The sequence shown here is derived from an EMBL/GenBank/DDBJ whole genome shotgun (WGS) entry which is preliminary data.</text>
</comment>
<dbReference type="Gene3D" id="1.20.120.530">
    <property type="entry name" value="GntR ligand-binding domain-like"/>
    <property type="match status" value="1"/>
</dbReference>
<evidence type="ECO:0000259" key="4">
    <source>
        <dbReference type="PROSITE" id="PS50949"/>
    </source>
</evidence>
<dbReference type="RefSeq" id="WP_275561612.1">
    <property type="nucleotide sequence ID" value="NZ_BAAAOF010000002.1"/>
</dbReference>
<dbReference type="EMBL" id="BAAAOF010000002">
    <property type="protein sequence ID" value="GAA1917491.1"/>
    <property type="molecule type" value="Genomic_DNA"/>
</dbReference>
<dbReference type="InterPro" id="IPR036388">
    <property type="entry name" value="WH-like_DNA-bd_sf"/>
</dbReference>
<reference evidence="6" key="1">
    <citation type="journal article" date="2019" name="Int. J. Syst. Evol. Microbiol.">
        <title>The Global Catalogue of Microorganisms (GCM) 10K type strain sequencing project: providing services to taxonomists for standard genome sequencing and annotation.</title>
        <authorList>
            <consortium name="The Broad Institute Genomics Platform"/>
            <consortium name="The Broad Institute Genome Sequencing Center for Infectious Disease"/>
            <person name="Wu L."/>
            <person name="Ma J."/>
        </authorList>
    </citation>
    <scope>NUCLEOTIDE SEQUENCE [LARGE SCALE GENOMIC DNA]</scope>
    <source>
        <strain evidence="6">JCM 14900</strain>
    </source>
</reference>
<gene>
    <name evidence="5" type="ORF">GCM10009775_07390</name>
</gene>
<dbReference type="SMART" id="SM00895">
    <property type="entry name" value="FCD"/>
    <property type="match status" value="1"/>
</dbReference>
<dbReference type="InterPro" id="IPR036390">
    <property type="entry name" value="WH_DNA-bd_sf"/>
</dbReference>
<dbReference type="SMART" id="SM00345">
    <property type="entry name" value="HTH_GNTR"/>
    <property type="match status" value="1"/>
</dbReference>
<dbReference type="SUPFAM" id="SSF46785">
    <property type="entry name" value="Winged helix' DNA-binding domain"/>
    <property type="match status" value="1"/>
</dbReference>
<dbReference type="Pfam" id="PF00392">
    <property type="entry name" value="GntR"/>
    <property type="match status" value="1"/>
</dbReference>
<keyword evidence="3" id="KW-0804">Transcription</keyword>
<name>A0ABP5APW5_9MICO</name>
<evidence type="ECO:0000256" key="2">
    <source>
        <dbReference type="ARBA" id="ARBA00023125"/>
    </source>
</evidence>
<dbReference type="InterPro" id="IPR008920">
    <property type="entry name" value="TF_FadR/GntR_C"/>
</dbReference>
<evidence type="ECO:0000313" key="5">
    <source>
        <dbReference type="EMBL" id="GAA1917491.1"/>
    </source>
</evidence>
<dbReference type="InterPro" id="IPR000524">
    <property type="entry name" value="Tscrpt_reg_HTH_GntR"/>
</dbReference>